<dbReference type="HOGENOM" id="CLU_045683_0_1_4"/>
<keyword evidence="4" id="KW-1185">Reference proteome</keyword>
<dbReference type="eggNOG" id="COG3181">
    <property type="taxonomic scope" value="Bacteria"/>
</dbReference>
<dbReference type="OrthoDB" id="8678477at2"/>
<comment type="similarity">
    <text evidence="1">Belongs to the UPF0065 (bug) family.</text>
</comment>
<evidence type="ECO:0000313" key="3">
    <source>
        <dbReference type="EMBL" id="CAJ50733.1"/>
    </source>
</evidence>
<dbReference type="RefSeq" id="WP_012418761.1">
    <property type="nucleotide sequence ID" value="NC_010645.1"/>
</dbReference>
<dbReference type="AlphaFoldDB" id="Q2KUC7"/>
<proteinExistence type="inferred from homology"/>
<keyword evidence="2" id="KW-0732">Signal</keyword>
<dbReference type="STRING" id="360910.BAV3123"/>
<evidence type="ECO:0000313" key="4">
    <source>
        <dbReference type="Proteomes" id="UP000001977"/>
    </source>
</evidence>
<dbReference type="InterPro" id="IPR042100">
    <property type="entry name" value="Bug_dom1"/>
</dbReference>
<dbReference type="Gene3D" id="3.40.190.10">
    <property type="entry name" value="Periplasmic binding protein-like II"/>
    <property type="match status" value="1"/>
</dbReference>
<dbReference type="PANTHER" id="PTHR42928">
    <property type="entry name" value="TRICARBOXYLATE-BINDING PROTEIN"/>
    <property type="match status" value="1"/>
</dbReference>
<dbReference type="SUPFAM" id="SSF53850">
    <property type="entry name" value="Periplasmic binding protein-like II"/>
    <property type="match status" value="1"/>
</dbReference>
<feature type="chain" id="PRO_5004211948" evidence="2">
    <location>
        <begin position="25"/>
        <end position="326"/>
    </location>
</feature>
<accession>Q2KUC7</accession>
<dbReference type="EMBL" id="AM167904">
    <property type="protein sequence ID" value="CAJ50733.1"/>
    <property type="molecule type" value="Genomic_DNA"/>
</dbReference>
<name>Q2KUC7_BORA1</name>
<organism evidence="3 4">
    <name type="scientific">Bordetella avium (strain 197N)</name>
    <dbReference type="NCBI Taxonomy" id="360910"/>
    <lineage>
        <taxon>Bacteria</taxon>
        <taxon>Pseudomonadati</taxon>
        <taxon>Pseudomonadota</taxon>
        <taxon>Betaproteobacteria</taxon>
        <taxon>Burkholderiales</taxon>
        <taxon>Alcaligenaceae</taxon>
        <taxon>Bordetella</taxon>
    </lineage>
</organism>
<evidence type="ECO:0000256" key="2">
    <source>
        <dbReference type="SAM" id="SignalP"/>
    </source>
</evidence>
<evidence type="ECO:0000256" key="1">
    <source>
        <dbReference type="ARBA" id="ARBA00006987"/>
    </source>
</evidence>
<dbReference type="KEGG" id="bav:BAV3123"/>
<gene>
    <name evidence="3" type="ordered locus">BAV3123</name>
</gene>
<sequence>MFKRLILLAAAAFAPLACLSAAQTADWPAAKPLTLIVPVSAGGNVDTTARLVAQKLGDRLKQSIIVENIAGAGGVVGVGKAIHAAADGYTVVMGFDGPISVAHLINPAVKYDAEHKLAPVGLVSTAPVVMVARPGLAVNSVQDMLALARQEPGRLTYATSGVGTVHHLAAEVMQEQAGVQLTHVPYRGGAQIANDVMGGQVDLGMLVTTSATPLIQHGKLRALGVTSASRVGSLPQVPALGETPDLKGFDLNTWTGLFVPTGTPASVIARLNEELNAVLKMPDVIARLQEGGATPGEGTPASFADFLKKEQATYAHIVDSAHITQD</sequence>
<reference evidence="3 4" key="1">
    <citation type="journal article" date="2006" name="J. Bacteriol.">
        <title>Comparison of the genome sequence of the poultry pathogen Bordetella avium with those of B. bronchiseptica, B. pertussis, and B. parapertussis reveals extensive diversity in surface structures associated with host interaction.</title>
        <authorList>
            <person name="Sebaihia M."/>
            <person name="Preston A."/>
            <person name="Maskell D.J."/>
            <person name="Kuzmiak H."/>
            <person name="Connell T.D."/>
            <person name="King N.D."/>
            <person name="Orndorff P.E."/>
            <person name="Miyamoto D.M."/>
            <person name="Thomson N.R."/>
            <person name="Harris D."/>
            <person name="Goble A."/>
            <person name="Lord A."/>
            <person name="Murphy L."/>
            <person name="Quail M.A."/>
            <person name="Rutter S."/>
            <person name="Squares R."/>
            <person name="Squares S."/>
            <person name="Woodward J."/>
            <person name="Parkhill J."/>
            <person name="Temple L.M."/>
        </authorList>
    </citation>
    <scope>NUCLEOTIDE SEQUENCE [LARGE SCALE GENOMIC DNA]</scope>
    <source>
        <strain evidence="3 4">197N</strain>
    </source>
</reference>
<dbReference type="PIRSF" id="PIRSF017082">
    <property type="entry name" value="YflP"/>
    <property type="match status" value="1"/>
</dbReference>
<dbReference type="InterPro" id="IPR005064">
    <property type="entry name" value="BUG"/>
</dbReference>
<dbReference type="Pfam" id="PF03401">
    <property type="entry name" value="TctC"/>
    <property type="match status" value="1"/>
</dbReference>
<dbReference type="Proteomes" id="UP000001977">
    <property type="component" value="Chromosome"/>
</dbReference>
<dbReference type="PANTHER" id="PTHR42928:SF5">
    <property type="entry name" value="BLR1237 PROTEIN"/>
    <property type="match status" value="1"/>
</dbReference>
<dbReference type="Gene3D" id="3.40.190.150">
    <property type="entry name" value="Bordetella uptake gene, domain 1"/>
    <property type="match status" value="1"/>
</dbReference>
<feature type="signal peptide" evidence="2">
    <location>
        <begin position="1"/>
        <end position="24"/>
    </location>
</feature>
<protein>
    <submittedName>
        <fullName evidence="3">Exported protein</fullName>
    </submittedName>
</protein>